<feature type="binding site" evidence="9">
    <location>
        <position position="23"/>
    </location>
    <ligand>
        <name>iminosuccinate</name>
        <dbReference type="ChEBI" id="CHEBI:77875"/>
    </ligand>
</feature>
<dbReference type="GO" id="GO:0008987">
    <property type="term" value="F:quinolinate synthetase A activity"/>
    <property type="evidence" value="ECO:0007669"/>
    <property type="project" value="UniProtKB-UniRule"/>
</dbReference>
<feature type="binding site" evidence="9">
    <location>
        <position position="261"/>
    </location>
    <ligand>
        <name>[4Fe-4S] cluster</name>
        <dbReference type="ChEBI" id="CHEBI:49883"/>
    </ligand>
</feature>
<evidence type="ECO:0000256" key="8">
    <source>
        <dbReference type="ARBA" id="ARBA00023014"/>
    </source>
</evidence>
<dbReference type="NCBIfam" id="TIGR00550">
    <property type="entry name" value="nadA"/>
    <property type="match status" value="1"/>
</dbReference>
<sequence length="306" mass="34681">MLTPLQKEILQLKKSENAVLLVHNYQTIDIQEIADYIGDSYELSVKASQIKDVDYIVFCGVDFMAETASILNPDKKVLIPDRNAKCPMAAMLPASLIREARLKHPDAEVMVYVNTWAETKAEADVTCTSSNAVKIAEKLKSETILFGPDKNLALYVQDRLPDKKIIPIPEYGHCYVHSQFTYEPLKMKMEHPDAILMAHPECSPEVLKRADFIGSTSQMYNYAKTSPHRKFIVTTEIGLIQRMQREIPGKIFIMAKPDAICTQMKMHTLEKIKEVLVNKDKIVKVESKIADKARKAILRMVELTNA</sequence>
<dbReference type="HAMAP" id="MF_00568">
    <property type="entry name" value="NadA_type2"/>
    <property type="match status" value="1"/>
</dbReference>
<dbReference type="KEGG" id="oyw:OdinLCB4_005955"/>
<feature type="binding site" evidence="9">
    <location>
        <position position="216"/>
    </location>
    <ligand>
        <name>iminosuccinate</name>
        <dbReference type="ChEBI" id="CHEBI:77875"/>
    </ligand>
</feature>
<feature type="binding site" evidence="9">
    <location>
        <position position="174"/>
    </location>
    <ligand>
        <name>[4Fe-4S] cluster</name>
        <dbReference type="ChEBI" id="CHEBI:49883"/>
    </ligand>
</feature>
<dbReference type="FunFam" id="3.40.50.10800:FF:000001">
    <property type="entry name" value="Quinolinate synthase A"/>
    <property type="match status" value="1"/>
</dbReference>
<feature type="binding site" evidence="9">
    <location>
        <position position="40"/>
    </location>
    <ligand>
        <name>iminosuccinate</name>
        <dbReference type="ChEBI" id="CHEBI:77875"/>
    </ligand>
</feature>
<evidence type="ECO:0000256" key="4">
    <source>
        <dbReference type="ARBA" id="ARBA00022642"/>
    </source>
</evidence>
<comment type="function">
    <text evidence="9">Catalyzes the condensation of iminoaspartate with dihydroxyacetone phosphate to form quinolinate.</text>
</comment>
<dbReference type="GO" id="GO:0034628">
    <property type="term" value="P:'de novo' NAD+ biosynthetic process from L-aspartate"/>
    <property type="evidence" value="ECO:0007669"/>
    <property type="project" value="TreeGrafter"/>
</dbReference>
<feature type="binding site" evidence="9">
    <location>
        <position position="86"/>
    </location>
    <ligand>
        <name>[4Fe-4S] cluster</name>
        <dbReference type="ChEBI" id="CHEBI:49883"/>
    </ligand>
</feature>
<evidence type="ECO:0000313" key="11">
    <source>
        <dbReference type="Proteomes" id="UP000186851"/>
    </source>
</evidence>
<dbReference type="InterPro" id="IPR036094">
    <property type="entry name" value="NadA_sf"/>
</dbReference>
<evidence type="ECO:0000256" key="2">
    <source>
        <dbReference type="ARBA" id="ARBA00012669"/>
    </source>
</evidence>
<dbReference type="EMBL" id="CP091871">
    <property type="protein sequence ID" value="WEU40012.1"/>
    <property type="molecule type" value="Genomic_DNA"/>
</dbReference>
<feature type="binding site" evidence="9">
    <location>
        <begin position="112"/>
        <end position="114"/>
    </location>
    <ligand>
        <name>iminosuccinate</name>
        <dbReference type="ChEBI" id="CHEBI:77875"/>
    </ligand>
</feature>
<comment type="similarity">
    <text evidence="9">Belongs to the quinolinate synthase family. Type 2 subfamily.</text>
</comment>
<keyword evidence="4 9" id="KW-0662">Pyridine nucleotide biosynthesis</keyword>
<feature type="binding site" evidence="9">
    <location>
        <begin position="199"/>
        <end position="201"/>
    </location>
    <ligand>
        <name>iminosuccinate</name>
        <dbReference type="ChEBI" id="CHEBI:77875"/>
    </ligand>
</feature>
<comment type="pathway">
    <text evidence="1 9">Cofactor biosynthesis; NAD(+) biosynthesis; quinolinate from iminoaspartate: step 1/1.</text>
</comment>
<keyword evidence="5 9" id="KW-0808">Transferase</keyword>
<dbReference type="AlphaFoldDB" id="A0AAF0D1K2"/>
<keyword evidence="3 9" id="KW-0004">4Fe-4S</keyword>
<evidence type="ECO:0000256" key="6">
    <source>
        <dbReference type="ARBA" id="ARBA00022723"/>
    </source>
</evidence>
<dbReference type="GO" id="GO:0051539">
    <property type="term" value="F:4 iron, 4 sulfur cluster binding"/>
    <property type="evidence" value="ECO:0007669"/>
    <property type="project" value="UniProtKB-KW"/>
</dbReference>
<comment type="catalytic activity">
    <reaction evidence="9">
        <text>iminosuccinate + dihydroxyacetone phosphate = quinolinate + phosphate + 2 H2O + H(+)</text>
        <dbReference type="Rhea" id="RHEA:25888"/>
        <dbReference type="ChEBI" id="CHEBI:15377"/>
        <dbReference type="ChEBI" id="CHEBI:15378"/>
        <dbReference type="ChEBI" id="CHEBI:29959"/>
        <dbReference type="ChEBI" id="CHEBI:43474"/>
        <dbReference type="ChEBI" id="CHEBI:57642"/>
        <dbReference type="ChEBI" id="CHEBI:77875"/>
        <dbReference type="EC" id="2.5.1.72"/>
    </reaction>
</comment>
<keyword evidence="7 9" id="KW-0408">Iron</keyword>
<organism evidence="10 11">
    <name type="scientific">Odinarchaeota yellowstonii (strain LCB_4)</name>
    <dbReference type="NCBI Taxonomy" id="1841599"/>
    <lineage>
        <taxon>Archaea</taxon>
        <taxon>Promethearchaeati</taxon>
        <taxon>Candidatus Odinarchaeota</taxon>
        <taxon>Candidatus Odinarchaeia</taxon>
        <taxon>Candidatus Odinarchaeales</taxon>
        <taxon>Candidatus Odinarchaeaceae</taxon>
        <taxon>Candidatus Odinarchaeum</taxon>
    </lineage>
</organism>
<dbReference type="PANTHER" id="PTHR30573:SF0">
    <property type="entry name" value="QUINOLINATE SYNTHASE, CHLOROPLASTIC"/>
    <property type="match status" value="1"/>
</dbReference>
<reference evidence="10" key="2">
    <citation type="journal article" date="2022" name="Nat. Microbiol.">
        <title>A closed Candidatus Odinarchaeum chromosome exposes Asgard archaeal viruses.</title>
        <authorList>
            <person name="Tamarit D."/>
            <person name="Caceres E.F."/>
            <person name="Krupovic M."/>
            <person name="Nijland R."/>
            <person name="Eme L."/>
            <person name="Robinson N.P."/>
            <person name="Ettema T.J.G."/>
        </authorList>
    </citation>
    <scope>NUCLEOTIDE SEQUENCE</scope>
    <source>
        <strain evidence="10">LCB_4</strain>
    </source>
</reference>
<dbReference type="Pfam" id="PF02445">
    <property type="entry name" value="NadA"/>
    <property type="match status" value="1"/>
</dbReference>
<evidence type="ECO:0000256" key="1">
    <source>
        <dbReference type="ARBA" id="ARBA00005065"/>
    </source>
</evidence>
<keyword evidence="9" id="KW-0963">Cytoplasm</keyword>
<dbReference type="Proteomes" id="UP000186851">
    <property type="component" value="Chromosome"/>
</dbReference>
<dbReference type="InterPro" id="IPR003473">
    <property type="entry name" value="NadA"/>
</dbReference>
<feature type="binding site" evidence="9">
    <location>
        <position position="129"/>
    </location>
    <ligand>
        <name>iminosuccinate</name>
        <dbReference type="ChEBI" id="CHEBI:77875"/>
    </ligand>
</feature>
<name>A0AAF0D1K2_ODILC</name>
<dbReference type="PANTHER" id="PTHR30573">
    <property type="entry name" value="QUINOLINATE SYNTHETASE A"/>
    <property type="match status" value="1"/>
</dbReference>
<keyword evidence="6 9" id="KW-0479">Metal-binding</keyword>
<accession>A0AAF0D1K2</accession>
<dbReference type="Gene3D" id="3.40.50.10800">
    <property type="entry name" value="NadA-like"/>
    <property type="match status" value="3"/>
</dbReference>
<comment type="cofactor">
    <cofactor evidence="9">
        <name>[4Fe-4S] cluster</name>
        <dbReference type="ChEBI" id="CHEBI:49883"/>
    </cofactor>
    <text evidence="9">Binds 1 [4Fe-4S] cluster per subunit.</text>
</comment>
<gene>
    <name evidence="9 10" type="primary">nadA</name>
    <name evidence="10" type="ORF">OdinLCB4_005955</name>
</gene>
<evidence type="ECO:0000313" key="10">
    <source>
        <dbReference type="EMBL" id="WEU40012.1"/>
    </source>
</evidence>
<evidence type="ECO:0000256" key="9">
    <source>
        <dbReference type="HAMAP-Rule" id="MF_00568"/>
    </source>
</evidence>
<dbReference type="EC" id="2.5.1.72" evidence="2 9"/>
<dbReference type="InterPro" id="IPR023066">
    <property type="entry name" value="Quinolinate_synth_type2"/>
</dbReference>
<dbReference type="NCBIfam" id="NF006878">
    <property type="entry name" value="PRK09375.1-2"/>
    <property type="match status" value="1"/>
</dbReference>
<dbReference type="GO" id="GO:0005737">
    <property type="term" value="C:cytoplasm"/>
    <property type="evidence" value="ECO:0007669"/>
    <property type="project" value="UniProtKB-SubCell"/>
</dbReference>
<dbReference type="SUPFAM" id="SSF142754">
    <property type="entry name" value="NadA-like"/>
    <property type="match status" value="1"/>
</dbReference>
<proteinExistence type="inferred from homology"/>
<protein>
    <recommendedName>
        <fullName evidence="2 9">Quinolinate synthase</fullName>
        <ecNumber evidence="2 9">2.5.1.72</ecNumber>
    </recommendedName>
</protein>
<dbReference type="GO" id="GO:0046872">
    <property type="term" value="F:metal ion binding"/>
    <property type="evidence" value="ECO:0007669"/>
    <property type="project" value="UniProtKB-KW"/>
</dbReference>
<keyword evidence="8 9" id="KW-0411">Iron-sulfur</keyword>
<evidence type="ECO:0000256" key="7">
    <source>
        <dbReference type="ARBA" id="ARBA00023004"/>
    </source>
</evidence>
<comment type="subcellular location">
    <subcellularLocation>
        <location evidence="9">Cytoplasm</location>
    </subcellularLocation>
</comment>
<evidence type="ECO:0000256" key="3">
    <source>
        <dbReference type="ARBA" id="ARBA00022485"/>
    </source>
</evidence>
<evidence type="ECO:0000256" key="5">
    <source>
        <dbReference type="ARBA" id="ARBA00022679"/>
    </source>
</evidence>
<reference evidence="10" key="1">
    <citation type="journal article" date="2017" name="Nature">
        <title>Asgard archaea illuminate the origin of eukaryotic cellular complexity.</title>
        <authorList>
            <person name="Zaremba-Niedzwiedzka K."/>
            <person name="Caceres E.F."/>
            <person name="Saw J.H."/>
            <person name="Backstrom D."/>
            <person name="Juzokaite L."/>
            <person name="Vancaester E."/>
            <person name="Seitz K.W."/>
            <person name="Anantharaman K."/>
            <person name="Starnawski P."/>
            <person name="Kjeldsen K.U."/>
            <person name="Scott M.B."/>
            <person name="Nunoura T."/>
            <person name="Banfield J.F."/>
            <person name="Schramm A."/>
            <person name="Baker B.J."/>
            <person name="Spang A."/>
            <person name="Ettema T.J.G."/>
        </authorList>
    </citation>
    <scope>NUCLEOTIDE SEQUENCE</scope>
    <source>
        <strain evidence="10">LCB_4</strain>
    </source>
</reference>